<dbReference type="AlphaFoldDB" id="A0A383VN89"/>
<name>A0A383VN89_TETOB</name>
<dbReference type="GO" id="GO:0006487">
    <property type="term" value="P:protein N-linked glycosylation"/>
    <property type="evidence" value="ECO:0007669"/>
    <property type="project" value="TreeGrafter"/>
</dbReference>
<keyword evidence="3" id="KW-1185">Reference proteome</keyword>
<dbReference type="Pfam" id="PF04488">
    <property type="entry name" value="Gly_transf_sug"/>
    <property type="match status" value="1"/>
</dbReference>
<proteinExistence type="predicted"/>
<dbReference type="STRING" id="3088.A0A383VN89"/>
<dbReference type="SUPFAM" id="SSF53448">
    <property type="entry name" value="Nucleotide-diphospho-sugar transferases"/>
    <property type="match status" value="1"/>
</dbReference>
<dbReference type="PANTHER" id="PTHR31834:SF1">
    <property type="entry name" value="INITIATION-SPECIFIC ALPHA-1,6-MANNOSYLTRANSFERASE"/>
    <property type="match status" value="1"/>
</dbReference>
<organism evidence="2 3">
    <name type="scientific">Tetradesmus obliquus</name>
    <name type="common">Green alga</name>
    <name type="synonym">Acutodesmus obliquus</name>
    <dbReference type="NCBI Taxonomy" id="3088"/>
    <lineage>
        <taxon>Eukaryota</taxon>
        <taxon>Viridiplantae</taxon>
        <taxon>Chlorophyta</taxon>
        <taxon>core chlorophytes</taxon>
        <taxon>Chlorophyceae</taxon>
        <taxon>CS clade</taxon>
        <taxon>Sphaeropleales</taxon>
        <taxon>Scenedesmaceae</taxon>
        <taxon>Tetradesmus</taxon>
    </lineage>
</organism>
<sequence>MNPGYTHRLYDARDRMEFVQQHYPQLLDLFQALPTNVERADFWRYLALHKLGGVYADSDVRCMQPISSWNAEHGHDAALLAGIAKRTLHGYTIEFNQFVMAAMPGHPVMASMPVVIASNFASSFLRGRAVSNQGLFHDAGVLGRTGPGAFTAALRHYNERVGGHWPINSTRADQLGGILFGTVRAMPKFVLGMGWETIDFNMTCDQVKQQVRPEAYICHQFFGTWKKQPEVATNLTYSGCAPGLRYGEQSSSSSSSSNGGGASSRSQGSGDTSSSNSSNLGSSRGGSTGVNRPGETGLPPDLAVGTASVLI</sequence>
<dbReference type="InterPro" id="IPR007577">
    <property type="entry name" value="GlycoTrfase_DXD_sugar-bd_CS"/>
</dbReference>
<gene>
    <name evidence="2" type="ORF">BQ4739_LOCUS7413</name>
</gene>
<protein>
    <recommendedName>
        <fullName evidence="4">Alpha 1,4-glycosyltransferase domain-containing protein</fullName>
    </recommendedName>
</protein>
<dbReference type="InterPro" id="IPR039367">
    <property type="entry name" value="Och1-like"/>
</dbReference>
<dbReference type="EMBL" id="FNXT01000767">
    <property type="protein sequence ID" value="SZX66987.1"/>
    <property type="molecule type" value="Genomic_DNA"/>
</dbReference>
<evidence type="ECO:0000256" key="1">
    <source>
        <dbReference type="SAM" id="MobiDB-lite"/>
    </source>
</evidence>
<dbReference type="Gene3D" id="3.90.550.20">
    <property type="match status" value="1"/>
</dbReference>
<evidence type="ECO:0000313" key="3">
    <source>
        <dbReference type="Proteomes" id="UP000256970"/>
    </source>
</evidence>
<feature type="compositionally biased region" description="Low complexity" evidence="1">
    <location>
        <begin position="250"/>
        <end position="282"/>
    </location>
</feature>
<feature type="region of interest" description="Disordered" evidence="1">
    <location>
        <begin position="248"/>
        <end position="311"/>
    </location>
</feature>
<dbReference type="GO" id="GO:0000136">
    <property type="term" value="C:mannan polymerase complex"/>
    <property type="evidence" value="ECO:0007669"/>
    <property type="project" value="TreeGrafter"/>
</dbReference>
<accession>A0A383VN89</accession>
<dbReference type="InterPro" id="IPR029044">
    <property type="entry name" value="Nucleotide-diphossugar_trans"/>
</dbReference>
<dbReference type="Proteomes" id="UP000256970">
    <property type="component" value="Unassembled WGS sequence"/>
</dbReference>
<reference evidence="2 3" key="1">
    <citation type="submission" date="2016-10" db="EMBL/GenBank/DDBJ databases">
        <authorList>
            <person name="Cai Z."/>
        </authorList>
    </citation>
    <scope>NUCLEOTIDE SEQUENCE [LARGE SCALE GENOMIC DNA]</scope>
</reference>
<dbReference type="PANTHER" id="PTHR31834">
    <property type="entry name" value="INITIATION-SPECIFIC ALPHA-1,6-MANNOSYLTRANSFERASE"/>
    <property type="match status" value="1"/>
</dbReference>
<dbReference type="GO" id="GO:0000009">
    <property type="term" value="F:alpha-1,6-mannosyltransferase activity"/>
    <property type="evidence" value="ECO:0007669"/>
    <property type="project" value="InterPro"/>
</dbReference>
<evidence type="ECO:0008006" key="4">
    <source>
        <dbReference type="Google" id="ProtNLM"/>
    </source>
</evidence>
<evidence type="ECO:0000313" key="2">
    <source>
        <dbReference type="EMBL" id="SZX66987.1"/>
    </source>
</evidence>